<dbReference type="Pfam" id="PF00440">
    <property type="entry name" value="TetR_N"/>
    <property type="match status" value="1"/>
</dbReference>
<dbReference type="RefSeq" id="WP_231819271.1">
    <property type="nucleotide sequence ID" value="NZ_CP082781.1"/>
</dbReference>
<reference evidence="6 7" key="1">
    <citation type="submission" date="2023-01" db="EMBL/GenBank/DDBJ databases">
        <title>Characterization of estradiol degrading bacteria Microbacterium sp. MZT7 and reveal degrading genes through genome analysis.</title>
        <authorList>
            <person name="Hao P."/>
            <person name="Gao Y."/>
        </authorList>
    </citation>
    <scope>NUCLEOTIDE SEQUENCE [LARGE SCALE GENOMIC DNA]</scope>
    <source>
        <strain evidence="6 7">MZT7</strain>
    </source>
</reference>
<evidence type="ECO:0000256" key="1">
    <source>
        <dbReference type="ARBA" id="ARBA00023015"/>
    </source>
</evidence>
<feature type="DNA-binding region" description="H-T-H motif" evidence="4">
    <location>
        <begin position="29"/>
        <end position="48"/>
    </location>
</feature>
<protein>
    <submittedName>
        <fullName evidence="6">TetR/AcrR family transcriptional regulator</fullName>
    </submittedName>
</protein>
<dbReference type="EMBL" id="CP082781">
    <property type="protein sequence ID" value="UGS25400.1"/>
    <property type="molecule type" value="Genomic_DNA"/>
</dbReference>
<dbReference type="PROSITE" id="PS50977">
    <property type="entry name" value="HTH_TETR_2"/>
    <property type="match status" value="1"/>
</dbReference>
<dbReference type="PRINTS" id="PR00455">
    <property type="entry name" value="HTHTETR"/>
</dbReference>
<dbReference type="InterPro" id="IPR001647">
    <property type="entry name" value="HTH_TetR"/>
</dbReference>
<dbReference type="Proteomes" id="UP001199642">
    <property type="component" value="Chromosome"/>
</dbReference>
<name>A0ABY3RR35_9MICO</name>
<dbReference type="PANTHER" id="PTHR30055">
    <property type="entry name" value="HTH-TYPE TRANSCRIPTIONAL REGULATOR RUTR"/>
    <property type="match status" value="1"/>
</dbReference>
<evidence type="ECO:0000313" key="7">
    <source>
        <dbReference type="Proteomes" id="UP001199642"/>
    </source>
</evidence>
<evidence type="ECO:0000313" key="6">
    <source>
        <dbReference type="EMBL" id="UGS25400.1"/>
    </source>
</evidence>
<dbReference type="Gene3D" id="1.10.357.10">
    <property type="entry name" value="Tetracycline Repressor, domain 2"/>
    <property type="match status" value="1"/>
</dbReference>
<keyword evidence="2 4" id="KW-0238">DNA-binding</keyword>
<keyword evidence="1" id="KW-0805">Transcription regulation</keyword>
<accession>A0ABY3RR35</accession>
<dbReference type="SUPFAM" id="SSF46689">
    <property type="entry name" value="Homeodomain-like"/>
    <property type="match status" value="1"/>
</dbReference>
<evidence type="ECO:0000256" key="2">
    <source>
        <dbReference type="ARBA" id="ARBA00023125"/>
    </source>
</evidence>
<dbReference type="PANTHER" id="PTHR30055:SF234">
    <property type="entry name" value="HTH-TYPE TRANSCRIPTIONAL REGULATOR BETI"/>
    <property type="match status" value="1"/>
</dbReference>
<keyword evidence="3" id="KW-0804">Transcription</keyword>
<dbReference type="InterPro" id="IPR050109">
    <property type="entry name" value="HTH-type_TetR-like_transc_reg"/>
</dbReference>
<gene>
    <name evidence="6" type="ORF">K8F61_11990</name>
</gene>
<feature type="domain" description="HTH tetR-type" evidence="5">
    <location>
        <begin position="6"/>
        <end position="66"/>
    </location>
</feature>
<evidence type="ECO:0000259" key="5">
    <source>
        <dbReference type="PROSITE" id="PS50977"/>
    </source>
</evidence>
<evidence type="ECO:0000256" key="4">
    <source>
        <dbReference type="PROSITE-ProRule" id="PRU00335"/>
    </source>
</evidence>
<evidence type="ECO:0000256" key="3">
    <source>
        <dbReference type="ARBA" id="ARBA00023163"/>
    </source>
</evidence>
<keyword evidence="7" id="KW-1185">Reference proteome</keyword>
<organism evidence="6 7">
    <name type="scientific">Microbacterium resistens</name>
    <dbReference type="NCBI Taxonomy" id="156977"/>
    <lineage>
        <taxon>Bacteria</taxon>
        <taxon>Bacillati</taxon>
        <taxon>Actinomycetota</taxon>
        <taxon>Actinomycetes</taxon>
        <taxon>Micrococcales</taxon>
        <taxon>Microbacteriaceae</taxon>
        <taxon>Microbacterium</taxon>
    </lineage>
</organism>
<dbReference type="InterPro" id="IPR009057">
    <property type="entry name" value="Homeodomain-like_sf"/>
</dbReference>
<sequence length="190" mass="21278">MPPNAPRTAERILDVAADLFVTRGYGESPLSLIAKEVGITKASLYYHYPSKESMLQALVSPLLDDIDALLEETPEHFDDPEERRRFLAAYVAVLRAHPRAVAVIASRPWAQNALSADPRIRRHRDRTIDLATPPDATDEERVRALLAMDIIHRELVFTEERLVLADLPVARRQALALEVAHRLLDGPAPV</sequence>
<proteinExistence type="predicted"/>